<dbReference type="Proteomes" id="UP000282106">
    <property type="component" value="Unassembled WGS sequence"/>
</dbReference>
<keyword evidence="3" id="KW-1185">Reference proteome</keyword>
<dbReference type="EMBL" id="RJVO01000004">
    <property type="protein sequence ID" value="ROH89406.1"/>
    <property type="molecule type" value="Genomic_DNA"/>
</dbReference>
<dbReference type="Pfam" id="PF01575">
    <property type="entry name" value="MaoC_dehydratas"/>
    <property type="match status" value="1"/>
</dbReference>
<accession>A0A3N0V9E3</accession>
<dbReference type="PANTHER" id="PTHR43841">
    <property type="entry name" value="3-HYDROXYACYL-THIOESTER DEHYDRATASE HTDX-RELATED"/>
    <property type="match status" value="1"/>
</dbReference>
<dbReference type="Gene3D" id="3.10.129.10">
    <property type="entry name" value="Hotdog Thioesterase"/>
    <property type="match status" value="1"/>
</dbReference>
<dbReference type="RefSeq" id="WP_123211703.1">
    <property type="nucleotide sequence ID" value="NZ_RJVO01000004.1"/>
</dbReference>
<dbReference type="PANTHER" id="PTHR43841:SF1">
    <property type="entry name" value="3-HYDROXYACYL-THIOESTER DEHYDRATASE X"/>
    <property type="match status" value="1"/>
</dbReference>
<gene>
    <name evidence="2" type="ORF">ED208_09685</name>
</gene>
<evidence type="ECO:0000313" key="3">
    <source>
        <dbReference type="Proteomes" id="UP000282106"/>
    </source>
</evidence>
<dbReference type="InterPro" id="IPR002539">
    <property type="entry name" value="MaoC-like_dom"/>
</dbReference>
<evidence type="ECO:0000313" key="2">
    <source>
        <dbReference type="EMBL" id="ROH89406.1"/>
    </source>
</evidence>
<dbReference type="SUPFAM" id="SSF54637">
    <property type="entry name" value="Thioesterase/thiol ester dehydrase-isomerase"/>
    <property type="match status" value="1"/>
</dbReference>
<comment type="caution">
    <text evidence="2">The sequence shown here is derived from an EMBL/GenBank/DDBJ whole genome shotgun (WGS) entry which is preliminary data.</text>
</comment>
<protein>
    <submittedName>
        <fullName evidence="2">Acyl dehydratase</fullName>
    </submittedName>
</protein>
<dbReference type="AlphaFoldDB" id="A0A3N0V9E3"/>
<dbReference type="InterPro" id="IPR029069">
    <property type="entry name" value="HotDog_dom_sf"/>
</dbReference>
<name>A0A3N0V9E3_9GAMM</name>
<organism evidence="2 3">
    <name type="scientific">Stagnimonas aquatica</name>
    <dbReference type="NCBI Taxonomy" id="2689987"/>
    <lineage>
        <taxon>Bacteria</taxon>
        <taxon>Pseudomonadati</taxon>
        <taxon>Pseudomonadota</taxon>
        <taxon>Gammaproteobacteria</taxon>
        <taxon>Nevskiales</taxon>
        <taxon>Nevskiaceae</taxon>
        <taxon>Stagnimonas</taxon>
    </lineage>
</organism>
<evidence type="ECO:0000259" key="1">
    <source>
        <dbReference type="Pfam" id="PF01575"/>
    </source>
</evidence>
<proteinExistence type="predicted"/>
<reference evidence="2 3" key="1">
    <citation type="submission" date="2018-10" db="EMBL/GenBank/DDBJ databases">
        <authorList>
            <person name="Chen W.-M."/>
        </authorList>
    </citation>
    <scope>NUCLEOTIDE SEQUENCE [LARGE SCALE GENOMIC DNA]</scope>
    <source>
        <strain evidence="2 3">THS-13</strain>
    </source>
</reference>
<sequence>MTAALVLPDLTALPKTGPLFGRAALTARRKGKASSSIPANAVTLRGLRFDAAHIAAYNAVCGLPEGTFALTYPQVLAAPLHMHVLLQSNYPFPLLGMVHIANVIEQKAVLDLDASYDLRVQVGDSRRVPQGLEVDLRTELLAGTEPVWSAVTTVLHRLPGKPGARKAPPPPPPAAAAQYRPFSVPEDIGRRYAPVSKDYNPIHLYALTAKAFGFPRAIAHGMWSVARCLGELLPQLDQAPARLEVRFKQPLLLPSRVTLKFQARNQGFDFDLLAREGGKLHLSGRLDGSLK</sequence>
<dbReference type="InParanoid" id="A0A3N0V9E3"/>
<feature type="domain" description="MaoC-like" evidence="1">
    <location>
        <begin position="184"/>
        <end position="263"/>
    </location>
</feature>